<dbReference type="InterPro" id="IPR002048">
    <property type="entry name" value="EF_hand_dom"/>
</dbReference>
<evidence type="ECO:0000313" key="5">
    <source>
        <dbReference type="Proteomes" id="UP001642464"/>
    </source>
</evidence>
<keyword evidence="5" id="KW-1185">Reference proteome</keyword>
<reference evidence="4 5" key="1">
    <citation type="submission" date="2024-02" db="EMBL/GenBank/DDBJ databases">
        <authorList>
            <person name="Chen Y."/>
            <person name="Shah S."/>
            <person name="Dougan E. K."/>
            <person name="Thang M."/>
            <person name="Chan C."/>
        </authorList>
    </citation>
    <scope>NUCLEOTIDE SEQUENCE [LARGE SCALE GENOMIC DNA]</scope>
</reference>
<evidence type="ECO:0000256" key="1">
    <source>
        <dbReference type="ARBA" id="ARBA00022837"/>
    </source>
</evidence>
<accession>A0ABP0RUQ7</accession>
<proteinExistence type="predicted"/>
<gene>
    <name evidence="4" type="ORF">SCF082_LOCUS48575</name>
</gene>
<feature type="region of interest" description="Disordered" evidence="2">
    <location>
        <begin position="229"/>
        <end position="260"/>
    </location>
</feature>
<dbReference type="PROSITE" id="PS50222">
    <property type="entry name" value="EF_HAND_2"/>
    <property type="match status" value="1"/>
</dbReference>
<evidence type="ECO:0000259" key="3">
    <source>
        <dbReference type="PROSITE" id="PS50222"/>
    </source>
</evidence>
<dbReference type="PROSITE" id="PS00018">
    <property type="entry name" value="EF_HAND_1"/>
    <property type="match status" value="1"/>
</dbReference>
<dbReference type="SUPFAM" id="SSF47473">
    <property type="entry name" value="EF-hand"/>
    <property type="match status" value="1"/>
</dbReference>
<keyword evidence="1" id="KW-0106">Calcium</keyword>
<dbReference type="InterPro" id="IPR019320">
    <property type="entry name" value="BORCS8"/>
</dbReference>
<evidence type="ECO:0000313" key="4">
    <source>
        <dbReference type="EMBL" id="CAK9104034.1"/>
    </source>
</evidence>
<name>A0ABP0RUQ7_9DINO</name>
<dbReference type="InterPro" id="IPR011992">
    <property type="entry name" value="EF-hand-dom_pair"/>
</dbReference>
<dbReference type="EMBL" id="CAXAMM010042302">
    <property type="protein sequence ID" value="CAK9104034.1"/>
    <property type="molecule type" value="Genomic_DNA"/>
</dbReference>
<sequence length="471" mass="52105">MDALVRRWTDADGEEAAAGAAVAEGVSEVAKQVANDPMVGLFRVHHHVRRRAVPEQVAVKDALLGRLTELRHAVSLAHPTKFASTPTAANAGVQTRPRSVAKDVERLTDRVDVLRQRLEIVSGIQHKVSDGGSGAKRSDSKSASFIRRHLQRSKQQQDDEEDASDHLPVGIGQLLDNNLMNGDVDIDEYAMEIVKLANSFSEMRGGDTSDTSRPLGSWDVALGRATRRDAARRERRAAMESTEWDSKQRPISEKDDGGHRDEENCLVTLLCCPFRIVVVTVACLLYCVCCPFLFCCEVWALAFMRCCCNPSLKQMESFFGKPLWMVVLIRAKKMSNEVNVICSAVFSHPDFDAGAMRLFDEVDTDQSGVVDADELEQLIERMPANIALTKRDTMDISNLYKDYTGGKTKLTREDWPIFVRCIFALIIANAVQIHNMARSEVIIMGITGDGRASDVEKGSGLASKASIHEIE</sequence>
<organism evidence="4 5">
    <name type="scientific">Durusdinium trenchii</name>
    <dbReference type="NCBI Taxonomy" id="1381693"/>
    <lineage>
        <taxon>Eukaryota</taxon>
        <taxon>Sar</taxon>
        <taxon>Alveolata</taxon>
        <taxon>Dinophyceae</taxon>
        <taxon>Suessiales</taxon>
        <taxon>Symbiodiniaceae</taxon>
        <taxon>Durusdinium</taxon>
    </lineage>
</organism>
<dbReference type="Pfam" id="PF10167">
    <property type="entry name" value="BORCS8"/>
    <property type="match status" value="1"/>
</dbReference>
<dbReference type="Proteomes" id="UP001642464">
    <property type="component" value="Unassembled WGS sequence"/>
</dbReference>
<comment type="caution">
    <text evidence="4">The sequence shown here is derived from an EMBL/GenBank/DDBJ whole genome shotgun (WGS) entry which is preliminary data.</text>
</comment>
<dbReference type="InterPro" id="IPR018247">
    <property type="entry name" value="EF_Hand_1_Ca_BS"/>
</dbReference>
<protein>
    <submittedName>
        <fullName evidence="4">Calmodulin</fullName>
    </submittedName>
</protein>
<feature type="domain" description="EF-hand" evidence="3">
    <location>
        <begin position="350"/>
        <end position="385"/>
    </location>
</feature>
<feature type="region of interest" description="Disordered" evidence="2">
    <location>
        <begin position="127"/>
        <end position="168"/>
    </location>
</feature>
<evidence type="ECO:0000256" key="2">
    <source>
        <dbReference type="SAM" id="MobiDB-lite"/>
    </source>
</evidence>